<evidence type="ECO:0000256" key="6">
    <source>
        <dbReference type="ARBA" id="ARBA00023136"/>
    </source>
</evidence>
<dbReference type="EMBL" id="SLUN01000028">
    <property type="protein sequence ID" value="TCL62071.1"/>
    <property type="molecule type" value="Genomic_DNA"/>
</dbReference>
<comment type="subcellular location">
    <subcellularLocation>
        <location evidence="1 7">Cell membrane</location>
        <topology evidence="1 7">Multi-pass membrane protein</topology>
    </subcellularLocation>
</comment>
<feature type="transmembrane region" description="Helical" evidence="7">
    <location>
        <begin position="21"/>
        <end position="46"/>
    </location>
</feature>
<dbReference type="Gene3D" id="1.10.3720.10">
    <property type="entry name" value="MetI-like"/>
    <property type="match status" value="1"/>
</dbReference>
<evidence type="ECO:0000259" key="8">
    <source>
        <dbReference type="PROSITE" id="PS50928"/>
    </source>
</evidence>
<accession>A0A4R1R8T0</accession>
<evidence type="ECO:0000256" key="1">
    <source>
        <dbReference type="ARBA" id="ARBA00004651"/>
    </source>
</evidence>
<protein>
    <submittedName>
        <fullName evidence="9">Glucose ABC transporter membrane protein</fullName>
    </submittedName>
</protein>
<feature type="transmembrane region" description="Helical" evidence="7">
    <location>
        <begin position="251"/>
        <end position="273"/>
    </location>
</feature>
<feature type="transmembrane region" description="Helical" evidence="7">
    <location>
        <begin position="90"/>
        <end position="109"/>
    </location>
</feature>
<organism evidence="9 10">
    <name type="scientific">Hydrogenispora ethanolica</name>
    <dbReference type="NCBI Taxonomy" id="1082276"/>
    <lineage>
        <taxon>Bacteria</taxon>
        <taxon>Bacillati</taxon>
        <taxon>Bacillota</taxon>
        <taxon>Hydrogenispora</taxon>
    </lineage>
</organism>
<feature type="transmembrane region" description="Helical" evidence="7">
    <location>
        <begin position="153"/>
        <end position="173"/>
    </location>
</feature>
<evidence type="ECO:0000313" key="9">
    <source>
        <dbReference type="EMBL" id="TCL62071.1"/>
    </source>
</evidence>
<dbReference type="CDD" id="cd06261">
    <property type="entry name" value="TM_PBP2"/>
    <property type="match status" value="1"/>
</dbReference>
<evidence type="ECO:0000256" key="4">
    <source>
        <dbReference type="ARBA" id="ARBA00022692"/>
    </source>
</evidence>
<dbReference type="Proteomes" id="UP000295008">
    <property type="component" value="Unassembled WGS sequence"/>
</dbReference>
<gene>
    <name evidence="9" type="ORF">EDC14_102827</name>
</gene>
<name>A0A4R1R8T0_HYDET</name>
<keyword evidence="2 7" id="KW-0813">Transport</keyword>
<keyword evidence="3" id="KW-1003">Cell membrane</keyword>
<keyword evidence="4 7" id="KW-0812">Transmembrane</keyword>
<dbReference type="InterPro" id="IPR035906">
    <property type="entry name" value="MetI-like_sf"/>
</dbReference>
<comment type="similarity">
    <text evidence="7">Belongs to the binding-protein-dependent transport system permease family.</text>
</comment>
<proteinExistence type="inferred from homology"/>
<evidence type="ECO:0000256" key="3">
    <source>
        <dbReference type="ARBA" id="ARBA00022475"/>
    </source>
</evidence>
<dbReference type="PANTHER" id="PTHR43744:SF12">
    <property type="entry name" value="ABC TRANSPORTER PERMEASE PROTEIN MG189-RELATED"/>
    <property type="match status" value="1"/>
</dbReference>
<keyword evidence="10" id="KW-1185">Reference proteome</keyword>
<feature type="domain" description="ABC transmembrane type-1" evidence="8">
    <location>
        <begin position="84"/>
        <end position="273"/>
    </location>
</feature>
<feature type="transmembrane region" description="Helical" evidence="7">
    <location>
        <begin position="121"/>
        <end position="141"/>
    </location>
</feature>
<keyword evidence="6 7" id="KW-0472">Membrane</keyword>
<dbReference type="GO" id="GO:0005886">
    <property type="term" value="C:plasma membrane"/>
    <property type="evidence" value="ECO:0007669"/>
    <property type="project" value="UniProtKB-SubCell"/>
</dbReference>
<dbReference type="RefSeq" id="WP_165908139.1">
    <property type="nucleotide sequence ID" value="NZ_SLUN01000028.1"/>
</dbReference>
<evidence type="ECO:0000256" key="7">
    <source>
        <dbReference type="RuleBase" id="RU363032"/>
    </source>
</evidence>
<sequence>MAQVNANYSSGNSAATRQGSALGTVAVYAALIVAAAMIIIPLLLMISSAFKNESEIFDYPVKLIPEHFIWSNFQQLLKTFPVYIYNSVKVTVLITVVQVVTATTGAYAFAKLRWKGRDALFMIYIASIMVPQQVMIIPQFIMVRNMGLYDTHLALILLGSFTAFGTFLVKQYFMTIPDSLLEAARIDGANDFLIFGKIMLPLAKPVIAAQIIFSFRYFWNDFFTPMIYLSKDYLKTIPLGMSDFVTQYTVYYGPQMAACVISVIPVIMIFLAAQKYFVQGIAAGGVKG</sequence>
<dbReference type="AlphaFoldDB" id="A0A4R1R8T0"/>
<dbReference type="InterPro" id="IPR000515">
    <property type="entry name" value="MetI-like"/>
</dbReference>
<reference evidence="9 10" key="1">
    <citation type="submission" date="2019-03" db="EMBL/GenBank/DDBJ databases">
        <title>Genomic Encyclopedia of Type Strains, Phase IV (KMG-IV): sequencing the most valuable type-strain genomes for metagenomic binning, comparative biology and taxonomic classification.</title>
        <authorList>
            <person name="Goeker M."/>
        </authorList>
    </citation>
    <scope>NUCLEOTIDE SEQUENCE [LARGE SCALE GENOMIC DNA]</scope>
    <source>
        <strain evidence="9 10">LX-B</strain>
    </source>
</reference>
<dbReference type="PANTHER" id="PTHR43744">
    <property type="entry name" value="ABC TRANSPORTER PERMEASE PROTEIN MG189-RELATED-RELATED"/>
    <property type="match status" value="1"/>
</dbReference>
<dbReference type="GO" id="GO:0055085">
    <property type="term" value="P:transmembrane transport"/>
    <property type="evidence" value="ECO:0007669"/>
    <property type="project" value="InterPro"/>
</dbReference>
<evidence type="ECO:0000256" key="5">
    <source>
        <dbReference type="ARBA" id="ARBA00022989"/>
    </source>
</evidence>
<dbReference type="Pfam" id="PF00528">
    <property type="entry name" value="BPD_transp_1"/>
    <property type="match status" value="1"/>
</dbReference>
<evidence type="ECO:0000313" key="10">
    <source>
        <dbReference type="Proteomes" id="UP000295008"/>
    </source>
</evidence>
<dbReference type="SUPFAM" id="SSF161098">
    <property type="entry name" value="MetI-like"/>
    <property type="match status" value="1"/>
</dbReference>
<comment type="caution">
    <text evidence="9">The sequence shown here is derived from an EMBL/GenBank/DDBJ whole genome shotgun (WGS) entry which is preliminary data.</text>
</comment>
<evidence type="ECO:0000256" key="2">
    <source>
        <dbReference type="ARBA" id="ARBA00022448"/>
    </source>
</evidence>
<keyword evidence="5 7" id="KW-1133">Transmembrane helix</keyword>
<feature type="transmembrane region" description="Helical" evidence="7">
    <location>
        <begin position="194"/>
        <end position="219"/>
    </location>
</feature>
<dbReference type="PROSITE" id="PS50928">
    <property type="entry name" value="ABC_TM1"/>
    <property type="match status" value="1"/>
</dbReference>